<comment type="catalytic activity">
    <reaction evidence="1">
        <text>5-amino-6-(5-phospho-D-ribosylamino)uracil + H2O = 5,6-diaminouracil + D-ribose 5-phosphate</text>
        <dbReference type="Rhea" id="RHEA:55020"/>
        <dbReference type="ChEBI" id="CHEBI:15377"/>
        <dbReference type="ChEBI" id="CHEBI:46252"/>
        <dbReference type="ChEBI" id="CHEBI:58453"/>
        <dbReference type="ChEBI" id="CHEBI:78346"/>
    </reaction>
</comment>
<dbReference type="InterPro" id="IPR012816">
    <property type="entry name" value="NADAR"/>
</dbReference>
<proteinExistence type="predicted"/>
<dbReference type="CDD" id="cd15457">
    <property type="entry name" value="NADAR"/>
    <property type="match status" value="1"/>
</dbReference>
<keyword evidence="5" id="KW-1185">Reference proteome</keyword>
<dbReference type="EMBL" id="FZOD01000007">
    <property type="protein sequence ID" value="SNS32818.1"/>
    <property type="molecule type" value="Genomic_DNA"/>
</dbReference>
<organism evidence="4 5">
    <name type="scientific">Streptosporangium subroseum</name>
    <dbReference type="NCBI Taxonomy" id="106412"/>
    <lineage>
        <taxon>Bacteria</taxon>
        <taxon>Bacillati</taxon>
        <taxon>Actinomycetota</taxon>
        <taxon>Actinomycetes</taxon>
        <taxon>Streptosporangiales</taxon>
        <taxon>Streptosporangiaceae</taxon>
        <taxon>Streptosporangium</taxon>
    </lineage>
</organism>
<dbReference type="Proteomes" id="UP000198282">
    <property type="component" value="Unassembled WGS sequence"/>
</dbReference>
<feature type="domain" description="NADAR" evidence="3">
    <location>
        <begin position="28"/>
        <end position="185"/>
    </location>
</feature>
<evidence type="ECO:0000313" key="5">
    <source>
        <dbReference type="Proteomes" id="UP000198282"/>
    </source>
</evidence>
<reference evidence="4 5" key="1">
    <citation type="submission" date="2017-06" db="EMBL/GenBank/DDBJ databases">
        <authorList>
            <person name="Kim H.J."/>
            <person name="Triplett B.A."/>
        </authorList>
    </citation>
    <scope>NUCLEOTIDE SEQUENCE [LARGE SCALE GENOMIC DNA]</scope>
    <source>
        <strain evidence="4 5">CGMCC 4.2132</strain>
    </source>
</reference>
<dbReference type="RefSeq" id="WP_218825224.1">
    <property type="nucleotide sequence ID" value="NZ_FZOD01000007.1"/>
</dbReference>
<evidence type="ECO:0000313" key="4">
    <source>
        <dbReference type="EMBL" id="SNS32818.1"/>
    </source>
</evidence>
<gene>
    <name evidence="4" type="ORF">SAMN05216276_1007186</name>
</gene>
<dbReference type="AlphaFoldDB" id="A0A239DLV8"/>
<dbReference type="Gene3D" id="1.10.357.40">
    <property type="entry name" value="YbiA-like"/>
    <property type="match status" value="1"/>
</dbReference>
<comment type="catalytic activity">
    <reaction evidence="2">
        <text>2,5-diamino-6-hydroxy-4-(5-phosphoribosylamino)-pyrimidine + H2O = 2,5,6-triamino-4-hydroxypyrimidine + D-ribose 5-phosphate</text>
        <dbReference type="Rhea" id="RHEA:23436"/>
        <dbReference type="ChEBI" id="CHEBI:15377"/>
        <dbReference type="ChEBI" id="CHEBI:58614"/>
        <dbReference type="ChEBI" id="CHEBI:78346"/>
        <dbReference type="ChEBI" id="CHEBI:137796"/>
    </reaction>
</comment>
<evidence type="ECO:0000256" key="2">
    <source>
        <dbReference type="ARBA" id="ARBA00000751"/>
    </source>
</evidence>
<evidence type="ECO:0000256" key="1">
    <source>
        <dbReference type="ARBA" id="ARBA00000022"/>
    </source>
</evidence>
<dbReference type="SUPFAM" id="SSF143990">
    <property type="entry name" value="YbiA-like"/>
    <property type="match status" value="1"/>
</dbReference>
<dbReference type="Pfam" id="PF08719">
    <property type="entry name" value="NADAR"/>
    <property type="match status" value="1"/>
</dbReference>
<accession>A0A239DLV8</accession>
<evidence type="ECO:0000259" key="3">
    <source>
        <dbReference type="Pfam" id="PF08719"/>
    </source>
</evidence>
<sequence length="192" mass="21116">MSEVANVRAVADLVRVAKAGERIKYLMFWGHRPPSSGGVGAGCLSQWWPADFTVDGVVYRTAEHFMMAGKARLFGDEETAAEIVAAGHPQQAKDLGRRVRGFDDGVWTAARFDLVVRGNLAKFGQNDDLRDFLLGTGQRVLVEASPVDRIWGIGLAADDERAEDPARWNGLNLLGFALMEVRQALFQNDRSV</sequence>
<protein>
    <recommendedName>
        <fullName evidence="3">NADAR domain-containing protein</fullName>
    </recommendedName>
</protein>
<dbReference type="InterPro" id="IPR037238">
    <property type="entry name" value="YbiA-like_sf"/>
</dbReference>
<name>A0A239DLV8_9ACTN</name>
<dbReference type="NCBIfam" id="TIGR02464">
    <property type="entry name" value="ribofla_fusion"/>
    <property type="match status" value="1"/>
</dbReference>